<dbReference type="EMBL" id="MG428991">
    <property type="protein sequence ID" value="AUG88058.1"/>
    <property type="molecule type" value="Genomic_DNA"/>
</dbReference>
<sequence>MNYQNIYDSLIKRAKTRSLVGYSETHHVIPKCLGGKDNKENLVELTPEEHYLAHQLLVKIHPKNYKLAFAANAMCINNDRSERFNNKLFGWLRRKLSESNKLMYERNPELRVIRSERMKRTHKENPHLRKLQSERLKISNIQVSRNPWDSNRATKESLDIWKHAGEYYNWWKFHQKGYTSMAKAFGFKDKTTPHETMVKKFKSGWIPQEDPEWLDFVSQ</sequence>
<evidence type="ECO:0000259" key="1">
    <source>
        <dbReference type="SMART" id="SM00507"/>
    </source>
</evidence>
<keyword evidence="2" id="KW-0540">Nuclease</keyword>
<dbReference type="GO" id="GO:0004519">
    <property type="term" value="F:endonuclease activity"/>
    <property type="evidence" value="ECO:0007669"/>
    <property type="project" value="UniProtKB-KW"/>
</dbReference>
<dbReference type="SMART" id="SM00507">
    <property type="entry name" value="HNHc"/>
    <property type="match status" value="1"/>
</dbReference>
<name>A0A2H5BP00_9CAUD</name>
<proteinExistence type="predicted"/>
<accession>A0A2H5BP00</accession>
<reference evidence="3" key="1">
    <citation type="submission" date="2017-11" db="EMBL/GenBank/DDBJ databases">
        <title>Complete Genome of Klebsiella pneumoniae Myophage May.</title>
        <authorList>
            <person name="Nguyen K."/>
            <person name="Bonasera R."/>
            <person name="Gill J.J."/>
            <person name="Liu M."/>
        </authorList>
    </citation>
    <scope>NUCLEOTIDE SEQUENCE [LARGE SCALE GENOMIC DNA]</scope>
</reference>
<keyword evidence="2" id="KW-0255">Endonuclease</keyword>
<organism evidence="2 3">
    <name type="scientific">Klebsiella phage May</name>
    <dbReference type="NCBI Taxonomy" id="2054272"/>
    <lineage>
        <taxon>Viruses</taxon>
        <taxon>Duplodnaviria</taxon>
        <taxon>Heunggongvirae</taxon>
        <taxon>Uroviricota</taxon>
        <taxon>Caudoviricetes</taxon>
        <taxon>Pantevenvirales</taxon>
        <taxon>Ackermannviridae</taxon>
        <taxon>Taipeivirus</taxon>
        <taxon>Taipeivirus may</taxon>
    </lineage>
</organism>
<protein>
    <submittedName>
        <fullName evidence="2">Homing endonuclease</fullName>
    </submittedName>
</protein>
<gene>
    <name evidence="2" type="ORF">CPT_May_144</name>
</gene>
<dbReference type="Proteomes" id="UP000241345">
    <property type="component" value="Segment"/>
</dbReference>
<reference evidence="2 3" key="2">
    <citation type="journal article" date="2019" name="Microbiol. Resour. Announc.">
        <title>Complete Genome Sequence of Klebsiella pneumoniae Myophage May.</title>
        <authorList>
            <person name="Nguyen K.T."/>
            <person name="Bonasera R."/>
            <person name="Benson G."/>
            <person name="Hernandez-Morales A.C."/>
            <person name="Gill J.J."/>
            <person name="Liu M."/>
        </authorList>
    </citation>
    <scope>NUCLEOTIDE SEQUENCE [LARGE SCALE GENOMIC DNA]</scope>
</reference>
<keyword evidence="2" id="KW-0378">Hydrolase</keyword>
<dbReference type="InterPro" id="IPR003615">
    <property type="entry name" value="HNH_nuc"/>
</dbReference>
<dbReference type="CDD" id="cd00085">
    <property type="entry name" value="HNHc"/>
    <property type="match status" value="1"/>
</dbReference>
<feature type="domain" description="HNH nuclease" evidence="1">
    <location>
        <begin position="5"/>
        <end position="51"/>
    </location>
</feature>
<evidence type="ECO:0000313" key="3">
    <source>
        <dbReference type="Proteomes" id="UP000241345"/>
    </source>
</evidence>
<evidence type="ECO:0000313" key="2">
    <source>
        <dbReference type="EMBL" id="AUG88058.1"/>
    </source>
</evidence>
<keyword evidence="3" id="KW-1185">Reference proteome</keyword>